<dbReference type="Pfam" id="PF01546">
    <property type="entry name" value="Peptidase_M20"/>
    <property type="match status" value="1"/>
</dbReference>
<dbReference type="Gene3D" id="3.30.70.360">
    <property type="match status" value="1"/>
</dbReference>
<dbReference type="OrthoDB" id="4676at2759"/>
<dbReference type="EMBL" id="KV454415">
    <property type="protein sequence ID" value="ODQ63431.1"/>
    <property type="molecule type" value="Genomic_DNA"/>
</dbReference>
<dbReference type="SUPFAM" id="SSF55031">
    <property type="entry name" value="Bacterial exopeptidase dimerisation domain"/>
    <property type="match status" value="1"/>
</dbReference>
<comment type="similarity">
    <text evidence="1">Belongs to the peptidase M20A family.</text>
</comment>
<name>A0A1E3PDH7_9ASCO</name>
<evidence type="ECO:0000313" key="4">
    <source>
        <dbReference type="Proteomes" id="UP000095009"/>
    </source>
</evidence>
<reference evidence="3 4" key="1">
    <citation type="journal article" date="2016" name="Proc. Natl. Acad. Sci. U.S.A.">
        <title>Comparative genomics of biotechnologically important yeasts.</title>
        <authorList>
            <person name="Riley R."/>
            <person name="Haridas S."/>
            <person name="Wolfe K.H."/>
            <person name="Lopes M.R."/>
            <person name="Hittinger C.T."/>
            <person name="Goeker M."/>
            <person name="Salamov A.A."/>
            <person name="Wisecaver J.H."/>
            <person name="Long T.M."/>
            <person name="Calvey C.H."/>
            <person name="Aerts A.L."/>
            <person name="Barry K.W."/>
            <person name="Choi C."/>
            <person name="Clum A."/>
            <person name="Coughlan A.Y."/>
            <person name="Deshpande S."/>
            <person name="Douglass A.P."/>
            <person name="Hanson S.J."/>
            <person name="Klenk H.-P."/>
            <person name="LaButti K.M."/>
            <person name="Lapidus A."/>
            <person name="Lindquist E.A."/>
            <person name="Lipzen A.M."/>
            <person name="Meier-Kolthoff J.P."/>
            <person name="Ohm R.A."/>
            <person name="Otillar R.P."/>
            <person name="Pangilinan J.L."/>
            <person name="Peng Y."/>
            <person name="Rokas A."/>
            <person name="Rosa C.A."/>
            <person name="Scheuner C."/>
            <person name="Sibirny A.A."/>
            <person name="Slot J.C."/>
            <person name="Stielow J.B."/>
            <person name="Sun H."/>
            <person name="Kurtzman C.P."/>
            <person name="Blackwell M."/>
            <person name="Grigoriev I.V."/>
            <person name="Jeffries T.W."/>
        </authorList>
    </citation>
    <scope>NUCLEOTIDE SEQUENCE [LARGE SCALE GENOMIC DNA]</scope>
    <source>
        <strain evidence="3 4">DSM 6958</strain>
    </source>
</reference>
<dbReference type="PIRSF" id="PIRSF001235">
    <property type="entry name" value="Amidase_carbamoylase"/>
    <property type="match status" value="1"/>
</dbReference>
<dbReference type="PANTHER" id="PTHR32494:SF5">
    <property type="entry name" value="ALLANTOATE AMIDOHYDROLASE"/>
    <property type="match status" value="1"/>
</dbReference>
<evidence type="ECO:0000256" key="2">
    <source>
        <dbReference type="ARBA" id="ARBA00022801"/>
    </source>
</evidence>
<dbReference type="NCBIfam" id="TIGR01879">
    <property type="entry name" value="hydantase"/>
    <property type="match status" value="1"/>
</dbReference>
<dbReference type="Gene3D" id="3.40.630.10">
    <property type="entry name" value="Zn peptidases"/>
    <property type="match status" value="1"/>
</dbReference>
<dbReference type="InterPro" id="IPR010158">
    <property type="entry name" value="Amidase_Cbmase"/>
</dbReference>
<dbReference type="Proteomes" id="UP000095009">
    <property type="component" value="Unassembled WGS sequence"/>
</dbReference>
<accession>A0A1E3PDH7</accession>
<dbReference type="InterPro" id="IPR036264">
    <property type="entry name" value="Bact_exopeptidase_dim_dom"/>
</dbReference>
<organism evidence="3 4">
    <name type="scientific">Nadsonia fulvescens var. elongata DSM 6958</name>
    <dbReference type="NCBI Taxonomy" id="857566"/>
    <lineage>
        <taxon>Eukaryota</taxon>
        <taxon>Fungi</taxon>
        <taxon>Dikarya</taxon>
        <taxon>Ascomycota</taxon>
        <taxon>Saccharomycotina</taxon>
        <taxon>Dipodascomycetes</taxon>
        <taxon>Dipodascales</taxon>
        <taxon>Dipodascales incertae sedis</taxon>
        <taxon>Nadsonia</taxon>
    </lineage>
</organism>
<gene>
    <name evidence="3" type="ORF">NADFUDRAFT_48277</name>
</gene>
<protein>
    <submittedName>
        <fullName evidence="3">Amidase</fullName>
    </submittedName>
</protein>
<keyword evidence="2" id="KW-0378">Hydrolase</keyword>
<keyword evidence="4" id="KW-1185">Reference proteome</keyword>
<sequence>MPSTNKINAQRLLETIHTTALWGAKGRWGEGPTETGVCRLALSDEDKSVRDWFISETKSLGCSVKVDEIGNIFAIYPGKNEGIPTGTGSHLDTQPTGGRYDGILGVLGGLEVLRTFKENNYVPNYPVALIDWCNEEGARFPRSMMASAVWAETLPLQEAYEMKSITETEVKTVKEELIRIGYLGETPASYRLNPLAAHFELHIEQGPILEDSKKKIGIVQGGQAFTWYKVVLGGKASHTGTTPLSARSDALLAASKMIVRGNEIAHEHEGLVSVGIIEASPAVVNVVPSEVMFTVDARHHTDEGLKSIIEHVIKDFTAIAAEGNGTAKSKPINISIEHDFTSPAIHFSRDCVAAVEAAAHEVVGKEDTIEIVSGAGHDSCNTSFRCPTSMIFVPSKDGISHNPVEFTNPEEIADGVQVLLNTIVNYDLSRKN</sequence>
<evidence type="ECO:0000313" key="3">
    <source>
        <dbReference type="EMBL" id="ODQ63431.1"/>
    </source>
</evidence>
<evidence type="ECO:0000256" key="1">
    <source>
        <dbReference type="ARBA" id="ARBA00006247"/>
    </source>
</evidence>
<dbReference type="SUPFAM" id="SSF53187">
    <property type="entry name" value="Zn-dependent exopeptidases"/>
    <property type="match status" value="1"/>
</dbReference>
<dbReference type="PANTHER" id="PTHR32494">
    <property type="entry name" value="ALLANTOATE DEIMINASE-RELATED"/>
    <property type="match status" value="1"/>
</dbReference>
<dbReference type="CDD" id="cd03884">
    <property type="entry name" value="M20_bAS"/>
    <property type="match status" value="1"/>
</dbReference>
<dbReference type="InterPro" id="IPR002933">
    <property type="entry name" value="Peptidase_M20"/>
</dbReference>
<dbReference type="GO" id="GO:0016813">
    <property type="term" value="F:hydrolase activity, acting on carbon-nitrogen (but not peptide) bonds, in linear amidines"/>
    <property type="evidence" value="ECO:0007669"/>
    <property type="project" value="InterPro"/>
</dbReference>
<dbReference type="AlphaFoldDB" id="A0A1E3PDH7"/>
<proteinExistence type="inferred from homology"/>
<dbReference type="STRING" id="857566.A0A1E3PDH7"/>